<evidence type="ECO:0000256" key="1">
    <source>
        <dbReference type="ARBA" id="ARBA00022701"/>
    </source>
</evidence>
<dbReference type="InterPro" id="IPR001752">
    <property type="entry name" value="Kinesin_motor_dom"/>
</dbReference>
<keyword evidence="6" id="KW-0175">Coiled coil</keyword>
<keyword evidence="9" id="KW-1185">Reference proteome</keyword>
<dbReference type="PANTHER" id="PTHR47972">
    <property type="entry name" value="KINESIN-LIKE PROTEIN KLP-3"/>
    <property type="match status" value="1"/>
</dbReference>
<keyword evidence="4 5" id="KW-0505">Motor protein</keyword>
<dbReference type="GO" id="GO:0003777">
    <property type="term" value="F:microtubule motor activity"/>
    <property type="evidence" value="ECO:0007669"/>
    <property type="project" value="InterPro"/>
</dbReference>
<dbReference type="SUPFAM" id="SSF52540">
    <property type="entry name" value="P-loop containing nucleoside triphosphate hydrolases"/>
    <property type="match status" value="1"/>
</dbReference>
<dbReference type="Proteomes" id="UP000664859">
    <property type="component" value="Unassembled WGS sequence"/>
</dbReference>
<evidence type="ECO:0000313" key="8">
    <source>
        <dbReference type="EMBL" id="KAG5179634.1"/>
    </source>
</evidence>
<dbReference type="InterPro" id="IPR036961">
    <property type="entry name" value="Kinesin_motor_dom_sf"/>
</dbReference>
<dbReference type="PRINTS" id="PR00380">
    <property type="entry name" value="KINESINHEAVY"/>
</dbReference>
<evidence type="ECO:0000313" key="9">
    <source>
        <dbReference type="Proteomes" id="UP000664859"/>
    </source>
</evidence>
<protein>
    <submittedName>
        <fullName evidence="8">Putative kinesin family protein</fullName>
    </submittedName>
</protein>
<keyword evidence="2 5" id="KW-0547">Nucleotide-binding</keyword>
<reference evidence="8" key="1">
    <citation type="submission" date="2021-02" db="EMBL/GenBank/DDBJ databases">
        <title>First Annotated Genome of the Yellow-green Alga Tribonema minus.</title>
        <authorList>
            <person name="Mahan K.M."/>
        </authorList>
    </citation>
    <scope>NUCLEOTIDE SEQUENCE</scope>
    <source>
        <strain evidence="8">UTEX B ZZ1240</strain>
    </source>
</reference>
<gene>
    <name evidence="8" type="ORF">JKP88DRAFT_349838</name>
</gene>
<proteinExistence type="inferred from homology"/>
<evidence type="ECO:0000256" key="3">
    <source>
        <dbReference type="ARBA" id="ARBA00022840"/>
    </source>
</evidence>
<feature type="domain" description="Kinesin motor" evidence="7">
    <location>
        <begin position="161"/>
        <end position="511"/>
    </location>
</feature>
<evidence type="ECO:0000259" key="7">
    <source>
        <dbReference type="PROSITE" id="PS50067"/>
    </source>
</evidence>
<dbReference type="OrthoDB" id="3176171at2759"/>
<accession>A0A836CBI5</accession>
<name>A0A836CBI5_9STRA</name>
<feature type="binding site" evidence="5">
    <location>
        <begin position="267"/>
        <end position="274"/>
    </location>
    <ligand>
        <name>ATP</name>
        <dbReference type="ChEBI" id="CHEBI:30616"/>
    </ligand>
</feature>
<dbReference type="Pfam" id="PF00225">
    <property type="entry name" value="Kinesin"/>
    <property type="match status" value="1"/>
</dbReference>
<dbReference type="GO" id="GO:0005874">
    <property type="term" value="C:microtubule"/>
    <property type="evidence" value="ECO:0007669"/>
    <property type="project" value="UniProtKB-KW"/>
</dbReference>
<keyword evidence="1" id="KW-0493">Microtubule</keyword>
<comment type="caution">
    <text evidence="8">The sequence shown here is derived from an EMBL/GenBank/DDBJ whole genome shotgun (WGS) entry which is preliminary data.</text>
</comment>
<dbReference type="AlphaFoldDB" id="A0A836CBI5"/>
<sequence length="523" mass="56777">MVVPAAAARPSRLPTPQAEEQLTALAAAKEGLEQLLTEEKAVALLQQTRLAEEQANADRLSAELATTQESLKCTENDLAAAREQLRVTAEQLAASQQMEKDTAAQLCTTREALETSQAELAHERTLVTAARAKIAELEGTEIAHEEERRRLHNTIQELKGNIRVFARVRPLLEASTDTTAEAEDADYAATGGLTLAIPSNDPEHRRLTLLGPARDTVVGDRGEAKSWDFQFDRVFGPHASQEDVFRDISQLVQSVLDGYKVCLFAYGQTGSGKTWTMGTGSPEAEEHRGMIPRAVAQIFATMEAMKEGGWKFDGAHVYNETLRDLLASESSSGDCTARTLDIKHGREGNTTVAGLSKHEIASAEDVNGLLRRAARARATGATHSNAHSSRSHSVFQLHVPCDSARGESRRGCLTMVDLAGSERLDKSGAEGGRLKETQAINKSLSALGDVIFALANGERHVPYRNSKLTYLLQHSLGGDSKVLMLVNVSPEPQHQAETLCSLRFAHKVNSCEIGSARTHKRHA</sequence>
<evidence type="ECO:0000256" key="2">
    <source>
        <dbReference type="ARBA" id="ARBA00022741"/>
    </source>
</evidence>
<comment type="similarity">
    <text evidence="5">Belongs to the TRAFAC class myosin-kinesin ATPase superfamily. Kinesin family.</text>
</comment>
<dbReference type="GO" id="GO:0007018">
    <property type="term" value="P:microtubule-based movement"/>
    <property type="evidence" value="ECO:0007669"/>
    <property type="project" value="InterPro"/>
</dbReference>
<dbReference type="SMART" id="SM00129">
    <property type="entry name" value="KISc"/>
    <property type="match status" value="1"/>
</dbReference>
<dbReference type="PANTHER" id="PTHR47972:SF45">
    <property type="entry name" value="PROTEIN CLARET SEGREGATIONAL"/>
    <property type="match status" value="1"/>
</dbReference>
<dbReference type="InterPro" id="IPR027417">
    <property type="entry name" value="P-loop_NTPase"/>
</dbReference>
<dbReference type="GO" id="GO:0005524">
    <property type="term" value="F:ATP binding"/>
    <property type="evidence" value="ECO:0007669"/>
    <property type="project" value="UniProtKB-UniRule"/>
</dbReference>
<evidence type="ECO:0000256" key="6">
    <source>
        <dbReference type="SAM" id="Coils"/>
    </source>
</evidence>
<feature type="coiled-coil region" evidence="6">
    <location>
        <begin position="50"/>
        <end position="91"/>
    </location>
</feature>
<keyword evidence="3 5" id="KW-0067">ATP-binding</keyword>
<dbReference type="EMBL" id="JAFCMP010000446">
    <property type="protein sequence ID" value="KAG5179634.1"/>
    <property type="molecule type" value="Genomic_DNA"/>
</dbReference>
<dbReference type="GO" id="GO:0008017">
    <property type="term" value="F:microtubule binding"/>
    <property type="evidence" value="ECO:0007669"/>
    <property type="project" value="InterPro"/>
</dbReference>
<dbReference type="InterPro" id="IPR027640">
    <property type="entry name" value="Kinesin-like_fam"/>
</dbReference>
<evidence type="ECO:0000256" key="5">
    <source>
        <dbReference type="PROSITE-ProRule" id="PRU00283"/>
    </source>
</evidence>
<dbReference type="Gene3D" id="3.40.850.10">
    <property type="entry name" value="Kinesin motor domain"/>
    <property type="match status" value="1"/>
</dbReference>
<dbReference type="PROSITE" id="PS50067">
    <property type="entry name" value="KINESIN_MOTOR_2"/>
    <property type="match status" value="1"/>
</dbReference>
<evidence type="ECO:0000256" key="4">
    <source>
        <dbReference type="ARBA" id="ARBA00023175"/>
    </source>
</evidence>
<organism evidence="8 9">
    <name type="scientific">Tribonema minus</name>
    <dbReference type="NCBI Taxonomy" id="303371"/>
    <lineage>
        <taxon>Eukaryota</taxon>
        <taxon>Sar</taxon>
        <taxon>Stramenopiles</taxon>
        <taxon>Ochrophyta</taxon>
        <taxon>PX clade</taxon>
        <taxon>Xanthophyceae</taxon>
        <taxon>Tribonematales</taxon>
        <taxon>Tribonemataceae</taxon>
        <taxon>Tribonema</taxon>
    </lineage>
</organism>